<protein>
    <submittedName>
        <fullName evidence="2">CotH kinase family protein</fullName>
    </submittedName>
</protein>
<dbReference type="InterPro" id="IPR026444">
    <property type="entry name" value="Secre_tail"/>
</dbReference>
<keyword evidence="3" id="KW-1185">Reference proteome</keyword>
<feature type="domain" description="Secretion system C-terminal sorting" evidence="1">
    <location>
        <begin position="472"/>
        <end position="543"/>
    </location>
</feature>
<reference evidence="2 3" key="1">
    <citation type="submission" date="2024-03" db="EMBL/GenBank/DDBJ databases">
        <title>Aquirufa genome sequencing.</title>
        <authorList>
            <person name="Pitt A."/>
            <person name="Hahn M.W."/>
        </authorList>
    </citation>
    <scope>NUCLEOTIDE SEQUENCE [LARGE SCALE GENOMIC DNA]</scope>
    <source>
        <strain evidence="2 3">HETE-83D</strain>
    </source>
</reference>
<keyword evidence="2" id="KW-0418">Kinase</keyword>
<evidence type="ECO:0000313" key="3">
    <source>
        <dbReference type="Proteomes" id="UP001598019"/>
    </source>
</evidence>
<dbReference type="Proteomes" id="UP001598019">
    <property type="component" value="Unassembled WGS sequence"/>
</dbReference>
<name>A0ABW6DF49_9BACT</name>
<evidence type="ECO:0000313" key="2">
    <source>
        <dbReference type="EMBL" id="MFD3407326.1"/>
    </source>
</evidence>
<gene>
    <name evidence="2" type="ORF">SKC37_01540</name>
</gene>
<dbReference type="EMBL" id="JBBKXX010000001">
    <property type="protein sequence ID" value="MFD3407326.1"/>
    <property type="molecule type" value="Genomic_DNA"/>
</dbReference>
<dbReference type="PANTHER" id="PTHR40050:SF1">
    <property type="entry name" value="INNER SPORE COAT PROTEIN H"/>
    <property type="match status" value="1"/>
</dbReference>
<dbReference type="NCBIfam" id="TIGR04183">
    <property type="entry name" value="Por_Secre_tail"/>
    <property type="match status" value="1"/>
</dbReference>
<dbReference type="Pfam" id="PF08757">
    <property type="entry name" value="CotH"/>
    <property type="match status" value="1"/>
</dbReference>
<evidence type="ECO:0000259" key="1">
    <source>
        <dbReference type="Pfam" id="PF18962"/>
    </source>
</evidence>
<proteinExistence type="predicted"/>
<dbReference type="GO" id="GO:0016301">
    <property type="term" value="F:kinase activity"/>
    <property type="evidence" value="ECO:0007669"/>
    <property type="project" value="UniProtKB-KW"/>
</dbReference>
<keyword evidence="2" id="KW-0808">Transferase</keyword>
<organism evidence="2 3">
    <name type="scientific">Aquirufa esocilacus</name>
    <dbReference type="NCBI Taxonomy" id="3096513"/>
    <lineage>
        <taxon>Bacteria</taxon>
        <taxon>Pseudomonadati</taxon>
        <taxon>Bacteroidota</taxon>
        <taxon>Cytophagia</taxon>
        <taxon>Cytophagales</taxon>
        <taxon>Flectobacillaceae</taxon>
        <taxon>Aquirufa</taxon>
    </lineage>
</organism>
<dbReference type="Pfam" id="PF18962">
    <property type="entry name" value="Por_Secre_tail"/>
    <property type="match status" value="1"/>
</dbReference>
<dbReference type="PANTHER" id="PTHR40050">
    <property type="entry name" value="INNER SPORE COAT PROTEIN H"/>
    <property type="match status" value="1"/>
</dbReference>
<dbReference type="InterPro" id="IPR014867">
    <property type="entry name" value="Spore_coat_CotH_CotH2/3/7"/>
</dbReference>
<sequence>MKKIQIILLILLCPVLLWGQSLSVSNLPIIRFNTKTRVIQDEPKVPVQLEIYDKGPGQLNQLSGTPTISTVAGVEYRGSTSQADFYFLPGYVKKPYGIELWTDSTGLTAKKMSLVQMPEESDWVLNASYNDRSFMRDFISQNLAGRLGLLHSKAKFVELIVNDEYRGVYVLMEKIKQGKSRVPISDLYPTENTGDDVTGGYLLKIDKSSGSPSTTWKSNFTSGISATQKCEFQIEYPKYGIITQQQLIYIRDYINNWEQKLMTEDMNDPKASFRNYMDMPSFVNYFILNEVTRNVDGYRLSTYLYKDKESLGGKIKMGPAWDFNIALGNADYLNGWKTDGFVYKAMENEGGKNDYWQVPFWWNKLIQDASFRKALATRWKSVRSTFLTTNSIYSSIDSAQVALKDPLIRNFQKYPLMGQKIWPNYYVGATLNDEVNWLKNWIQGRLTWLDAQMALFDSPILGNEVLEKSSVLYPNPSNGLFNWKFSLAKPGVVNYQLLDSQGRQLISSQTLNFGSGEHVYPVDLTSLSSGIYLFQWSSSEETTQTWRLNIVK</sequence>
<dbReference type="RefSeq" id="WP_377979774.1">
    <property type="nucleotide sequence ID" value="NZ_JBBKXX010000001.1"/>
</dbReference>
<accession>A0ABW6DF49</accession>
<comment type="caution">
    <text evidence="2">The sequence shown here is derived from an EMBL/GenBank/DDBJ whole genome shotgun (WGS) entry which is preliminary data.</text>
</comment>